<accession>A0A517LJ06</accession>
<proteinExistence type="inferred from homology"/>
<dbReference type="Pfam" id="PF00668">
    <property type="entry name" value="Condensation"/>
    <property type="match status" value="2"/>
</dbReference>
<dbReference type="FunFam" id="3.30.300.30:FF:000015">
    <property type="entry name" value="Nonribosomal peptide synthase SidD"/>
    <property type="match status" value="1"/>
</dbReference>
<sequence length="2225" mass="245499">MAMIARQCTRFPDLYASHSHDPSTVTRRTIDDLNASEENLYRAWARILRAYSGHEEAVSFLCKNGIVRVGTDAEEIQHRVVDASHHLITQHDTGVFIDADSGAQELALRLDYQTKESRGELTSHGHVPDTHLSQLEAELRRALSAAHGLADGPTHERKQDDEFCIPLAILNENPVKLPGPDRLHELISKLDVTTTRVAIEYEGSDEGTETITYHELALRAANLASQICSASSFSGLTTQPIIPILLPQSPQLYVAMVAILQTGSAFCPLPLDAPPDRLRFILEDLSASVVVTSEVWEEKFKAFTDISVIVLGRKGSENSVPSSENEANSVAYNATATDTAYVMYTSGSTGQPKGVPVSHMSATQSLLAHDRHIPEFDRFLQFASPTFDVSLFEIFFTLMRGSTLICCERSRLLNDLPSAMRRLRVDAAELTPTVAAGLLQRRANVPSLKLLLTIGEMLTPAVIKEFGGDESKASILWGMYGPTEAAIHCTLQPAFLSSSNVGNIGFPLDTVSACIVAPRQAELGGEHAEVLPAGHVGELAVGGFQLADGYLNRPQQTAKAFIDTEKYGRLYRTGDRARALPDGSLECLGRISSGQVKLRGQRIELGEVQHAATRAEGCLDAVAIVVQGTLVVFCLANDTISCETVLATCRQWLPGFMVPGNAVILNDYPRLPSGKVDRKQLEKEYEVHMNSQKDEAETEPNSDLSNVRGILEQVLGHPVDTTASPVQSGVDSLSAIKAASALRRSGFAVTPLQLLEASNLQQLAVKDIGPDNPPTSSRKIRHTSMEVDRAVLENTVPYALRHEIESIIPCTPLQTSMLVETMKDSTAYCNWVEFQLEPQLSIDIITEWLHLLATQNAILRSGFCHIDSTEHPFGSIRWQNLYGDQIQEVTQLTRSFFLKGDGDLLRPIHFQIRKLTSHTTLLMKIHHSLYDGWSLDLLLKDLDDLISGTPLTQRPQFDLVTSYYQSLDTSSSQHYWREHLHEYKPMPLPNFNGRKIPADDIECHHFRFSTSFENVRSRALGLGVGSQTIFQAALIFLLGGYLGVSDVVIGTVTSGRTVPVDGIEDIMGPCLSTMPLRINILHSRRLSDLVRGINQCNRRMLEHGTTSLQSIRAACGITTAESLWDVLFVWQETLESHSTKSRKVSIVDSSDRLECPISIEFEPRGNEIVAKATFRRDIFPKQQVVLLFGQMEAIVSQFLASADLPLENLHACFSEGLLSIANPYPEVPEFVQGLTASVENHAQIKPDELAVIFATNIEEGSTQFTSLNYYELNVRANRLARLIDQEAGVGSELICICMEKSLDLYISVLAVLKTGRGYLPIAPSTPRGRIQTIMTEASVSVCLSLTPTSMSLTLRDFVSVFDLDAIDTSAYSGHDLDTVYEGSRVAYTVFTSGSTGTPKGVVITQQNLLSNLEVLSRIYPVSNGNRLLQACSQAFDVSAFEIFFTWYTGMCLCSASNDVIFSDIEHCIRKLDITHLSMTPTVAALICPENVPKVKFLVTAGEAVTEKVMRSWAGNGLYQGYGPSETTNICTVKPKVTSSDFINNIGRPLINTSAFVMNPHSNEILPSGSIGELCFGGDQVFRGYLNRPELSSEKIFNHPEFGRLYRSGDTGRLLFDGHIVFSGRTDDQVKIRGQRVELGEVNRRILGQSGISDCVTFVLGDQQSLNAKLVTFWVPEFLRKANFSVLDVLSSSSMLDLIHATYLDLDATLPHYMIPTALIPISLIPMTAQGKVDKRKLTACFKALDSKTLDACGSVVENAKVTEWSTMERTVAHMLSRVLKIDTESIEKHSLFFRYGLDSISAIRFAAQLRDTIKRPVMVSTILQNPSTARLAKQLEQIEPPLVMDTRTSGTVFGDDVMLSMQERFRNSGLNVSSTRPCTPLQEAMLSVGISSNMASSYCNTMIFQAKVDINLLKHGWSTMILRHEILRTIFLSTNDPAYPFAQVVLPSHSPKWLSTQVTGSSRLIAKASEIAKSELPSALDSFQPPYLFNVFQGPSICHLQFSCHHALHDGTAMQILLKEIEHVIHGNALPEPVLFEPFLKEMVRHRSKAALSYWKEELKDFQPSLLKHGGGTHAVQSLTYETKFANLERRCQELSVSVLSASQCAWAKTLQCLLGKADICFGNVVNGRTLSIDGLDKLVAPTFNTVPIRANLARLATNADLLKNLQVNNANLLPYQLTPLRTISSELGFGGSGVFSTMLLFQQESFQLDTSIWNLIKEFGEMNN</sequence>
<evidence type="ECO:0000256" key="5">
    <source>
        <dbReference type="ARBA" id="ARBA00029454"/>
    </source>
</evidence>
<dbReference type="InterPro" id="IPR010071">
    <property type="entry name" value="AA_adenyl_dom"/>
</dbReference>
<dbReference type="InterPro" id="IPR023213">
    <property type="entry name" value="CAT-like_dom_sf"/>
</dbReference>
<dbReference type="SMART" id="SM00823">
    <property type="entry name" value="PKS_PP"/>
    <property type="match status" value="2"/>
</dbReference>
<dbReference type="SUPFAM" id="SSF56801">
    <property type="entry name" value="Acetyl-CoA synthetase-like"/>
    <property type="match status" value="2"/>
</dbReference>
<dbReference type="Pfam" id="PF00501">
    <property type="entry name" value="AMP-binding"/>
    <property type="match status" value="2"/>
</dbReference>
<keyword evidence="8" id="KW-1185">Reference proteome</keyword>
<protein>
    <submittedName>
        <fullName evidence="7">Nrps</fullName>
    </submittedName>
</protein>
<dbReference type="PROSITE" id="PS00455">
    <property type="entry name" value="AMP_BINDING"/>
    <property type="match status" value="1"/>
</dbReference>
<evidence type="ECO:0000256" key="3">
    <source>
        <dbReference type="ARBA" id="ARBA00022553"/>
    </source>
</evidence>
<dbReference type="PROSITE" id="PS00012">
    <property type="entry name" value="PHOSPHOPANTETHEINE"/>
    <property type="match status" value="1"/>
</dbReference>
<evidence type="ECO:0000313" key="7">
    <source>
        <dbReference type="EMBL" id="QDS75546.1"/>
    </source>
</evidence>
<dbReference type="Proteomes" id="UP000316270">
    <property type="component" value="Chromosome 13"/>
</dbReference>
<dbReference type="EMBL" id="CP042197">
    <property type="protein sequence ID" value="QDS75546.1"/>
    <property type="molecule type" value="Genomic_DNA"/>
</dbReference>
<dbReference type="Gene3D" id="1.10.1200.10">
    <property type="entry name" value="ACP-like"/>
    <property type="match status" value="2"/>
</dbReference>
<dbReference type="NCBIfam" id="TIGR01733">
    <property type="entry name" value="AA-adenyl-dom"/>
    <property type="match status" value="1"/>
</dbReference>
<dbReference type="InterPro" id="IPR000873">
    <property type="entry name" value="AMP-dep_synth/lig_dom"/>
</dbReference>
<comment type="similarity">
    <text evidence="5">Belongs to the NRP synthetase family.</text>
</comment>
<feature type="domain" description="Carrier" evidence="6">
    <location>
        <begin position="1762"/>
        <end position="1839"/>
    </location>
</feature>
<evidence type="ECO:0000256" key="4">
    <source>
        <dbReference type="ARBA" id="ARBA00022598"/>
    </source>
</evidence>
<dbReference type="InterPro" id="IPR020845">
    <property type="entry name" value="AMP-binding_CS"/>
</dbReference>
<evidence type="ECO:0000256" key="1">
    <source>
        <dbReference type="ARBA" id="ARBA00004924"/>
    </source>
</evidence>
<dbReference type="Gene3D" id="3.40.50.12780">
    <property type="entry name" value="N-terminal domain of ligase-like"/>
    <property type="match status" value="2"/>
</dbReference>
<dbReference type="PANTHER" id="PTHR45527:SF1">
    <property type="entry name" value="FATTY ACID SYNTHASE"/>
    <property type="match status" value="1"/>
</dbReference>
<dbReference type="OrthoDB" id="416786at2759"/>
<keyword evidence="2" id="KW-0596">Phosphopantetheine</keyword>
<organism evidence="7 8">
    <name type="scientific">Venturia effusa</name>
    <dbReference type="NCBI Taxonomy" id="50376"/>
    <lineage>
        <taxon>Eukaryota</taxon>
        <taxon>Fungi</taxon>
        <taxon>Dikarya</taxon>
        <taxon>Ascomycota</taxon>
        <taxon>Pezizomycotina</taxon>
        <taxon>Dothideomycetes</taxon>
        <taxon>Pleosporomycetidae</taxon>
        <taxon>Venturiales</taxon>
        <taxon>Venturiaceae</taxon>
        <taxon>Venturia</taxon>
    </lineage>
</organism>
<dbReference type="SUPFAM" id="SSF52777">
    <property type="entry name" value="CoA-dependent acyltransferases"/>
    <property type="match status" value="4"/>
</dbReference>
<dbReference type="SUPFAM" id="SSF47336">
    <property type="entry name" value="ACP-like"/>
    <property type="match status" value="1"/>
</dbReference>
<dbReference type="Pfam" id="PF00550">
    <property type="entry name" value="PP-binding"/>
    <property type="match status" value="2"/>
</dbReference>
<dbReference type="CDD" id="cd05918">
    <property type="entry name" value="A_NRPS_SidN3_like"/>
    <property type="match status" value="2"/>
</dbReference>
<dbReference type="STRING" id="50376.A0A517LJ06"/>
<name>A0A517LJ06_9PEZI</name>
<dbReference type="Gene3D" id="3.30.559.10">
    <property type="entry name" value="Chloramphenicol acetyltransferase-like domain"/>
    <property type="match status" value="2"/>
</dbReference>
<dbReference type="InterPro" id="IPR001242">
    <property type="entry name" value="Condensation_dom"/>
</dbReference>
<gene>
    <name evidence="7" type="ORF">FKW77_005512</name>
</gene>
<dbReference type="GO" id="GO:0031177">
    <property type="term" value="F:phosphopantetheine binding"/>
    <property type="evidence" value="ECO:0007669"/>
    <property type="project" value="InterPro"/>
</dbReference>
<dbReference type="FunFam" id="3.40.50.12780:FF:000024">
    <property type="entry name" value="Nonribosomal siderophore peptide synthase SidC"/>
    <property type="match status" value="1"/>
</dbReference>
<dbReference type="GO" id="GO:0043041">
    <property type="term" value="P:amino acid activation for nonribosomal peptide biosynthetic process"/>
    <property type="evidence" value="ECO:0007669"/>
    <property type="project" value="TreeGrafter"/>
</dbReference>
<dbReference type="GO" id="GO:0005737">
    <property type="term" value="C:cytoplasm"/>
    <property type="evidence" value="ECO:0007669"/>
    <property type="project" value="TreeGrafter"/>
</dbReference>
<dbReference type="InterPro" id="IPR009081">
    <property type="entry name" value="PP-bd_ACP"/>
</dbReference>
<dbReference type="GO" id="GO:0016874">
    <property type="term" value="F:ligase activity"/>
    <property type="evidence" value="ECO:0007669"/>
    <property type="project" value="UniProtKB-KW"/>
</dbReference>
<dbReference type="GO" id="GO:0044550">
    <property type="term" value="P:secondary metabolite biosynthetic process"/>
    <property type="evidence" value="ECO:0007669"/>
    <property type="project" value="TreeGrafter"/>
</dbReference>
<dbReference type="InterPro" id="IPR045851">
    <property type="entry name" value="AMP-bd_C_sf"/>
</dbReference>
<evidence type="ECO:0000256" key="2">
    <source>
        <dbReference type="ARBA" id="ARBA00022450"/>
    </source>
</evidence>
<dbReference type="Gene3D" id="3.30.300.30">
    <property type="match status" value="2"/>
</dbReference>
<dbReference type="InterPro" id="IPR006162">
    <property type="entry name" value="Ppantetheine_attach_site"/>
</dbReference>
<dbReference type="PROSITE" id="PS50075">
    <property type="entry name" value="CARRIER"/>
    <property type="match status" value="1"/>
</dbReference>
<keyword evidence="3" id="KW-0597">Phosphoprotein</keyword>
<evidence type="ECO:0000259" key="6">
    <source>
        <dbReference type="PROSITE" id="PS50075"/>
    </source>
</evidence>
<keyword evidence="4" id="KW-0436">Ligase</keyword>
<dbReference type="PANTHER" id="PTHR45527">
    <property type="entry name" value="NONRIBOSOMAL PEPTIDE SYNTHETASE"/>
    <property type="match status" value="1"/>
</dbReference>
<dbReference type="Gene3D" id="3.30.559.30">
    <property type="entry name" value="Nonribosomal peptide synthetase, condensation domain"/>
    <property type="match status" value="2"/>
</dbReference>
<dbReference type="InterPro" id="IPR020806">
    <property type="entry name" value="PKS_PP-bd"/>
</dbReference>
<evidence type="ECO:0000313" key="8">
    <source>
        <dbReference type="Proteomes" id="UP000316270"/>
    </source>
</evidence>
<dbReference type="InterPro" id="IPR042099">
    <property type="entry name" value="ANL_N_sf"/>
</dbReference>
<reference evidence="7 8" key="1">
    <citation type="submission" date="2019-07" db="EMBL/GenBank/DDBJ databases">
        <title>Finished genome of Venturia effusa.</title>
        <authorList>
            <person name="Young C.A."/>
            <person name="Cox M.P."/>
            <person name="Ganley A.R.D."/>
            <person name="David W.J."/>
        </authorList>
    </citation>
    <scope>NUCLEOTIDE SEQUENCE [LARGE SCALE GENOMIC DNA]</scope>
    <source>
        <strain evidence="8">albino</strain>
    </source>
</reference>
<comment type="pathway">
    <text evidence="1">Siderophore biosynthesis.</text>
</comment>
<dbReference type="InterPro" id="IPR036736">
    <property type="entry name" value="ACP-like_sf"/>
</dbReference>